<accession>A0A2S9QHW3</accession>
<comment type="catalytic activity">
    <reaction evidence="1">
        <text>[protein]-peptidylproline (omega=180) = [protein]-peptidylproline (omega=0)</text>
        <dbReference type="Rhea" id="RHEA:16237"/>
        <dbReference type="Rhea" id="RHEA-COMP:10747"/>
        <dbReference type="Rhea" id="RHEA-COMP:10748"/>
        <dbReference type="ChEBI" id="CHEBI:83833"/>
        <dbReference type="ChEBI" id="CHEBI:83834"/>
        <dbReference type="EC" id="5.2.1.8"/>
    </reaction>
</comment>
<evidence type="ECO:0000256" key="7">
    <source>
        <dbReference type="ARBA" id="ARBA00031484"/>
    </source>
</evidence>
<dbReference type="OrthoDB" id="14196at2"/>
<evidence type="ECO:0000256" key="5">
    <source>
        <dbReference type="ARBA" id="ARBA00023110"/>
    </source>
</evidence>
<reference evidence="12 13" key="1">
    <citation type="submission" date="2018-02" db="EMBL/GenBank/DDBJ databases">
        <title>Whole genome sequencing of endophytic bacterium.</title>
        <authorList>
            <person name="Eedara R."/>
            <person name="Podile A.R."/>
        </authorList>
    </citation>
    <scope>NUCLEOTIDE SEQUENCE [LARGE SCALE GENOMIC DNA]</scope>
    <source>
        <strain evidence="12 13">RP1T</strain>
    </source>
</reference>
<dbReference type="InterPro" id="IPR046357">
    <property type="entry name" value="PPIase_dom_sf"/>
</dbReference>
<evidence type="ECO:0000313" key="12">
    <source>
        <dbReference type="EMBL" id="PRH88934.1"/>
    </source>
</evidence>
<dbReference type="InterPro" id="IPR027304">
    <property type="entry name" value="Trigger_fact/SurA_dom_sf"/>
</dbReference>
<keyword evidence="13" id="KW-1185">Reference proteome</keyword>
<dbReference type="EMBL" id="PUEJ01000002">
    <property type="protein sequence ID" value="PRH88934.1"/>
    <property type="molecule type" value="Genomic_DNA"/>
</dbReference>
<feature type="domain" description="PpiC" evidence="11">
    <location>
        <begin position="163"/>
        <end position="253"/>
    </location>
</feature>
<dbReference type="SUPFAM" id="SSF109998">
    <property type="entry name" value="Triger factor/SurA peptide-binding domain-like"/>
    <property type="match status" value="1"/>
</dbReference>
<comment type="similarity">
    <text evidence="2">Belongs to the PpiC/parvulin rotamase family.</text>
</comment>
<dbReference type="GO" id="GO:0003755">
    <property type="term" value="F:peptidyl-prolyl cis-trans isomerase activity"/>
    <property type="evidence" value="ECO:0007669"/>
    <property type="project" value="UniProtKB-KW"/>
</dbReference>
<dbReference type="RefSeq" id="WP_105861276.1">
    <property type="nucleotide sequence ID" value="NZ_PUEJ01000002.1"/>
</dbReference>
<dbReference type="InterPro" id="IPR000297">
    <property type="entry name" value="PPIase_PpiC"/>
</dbReference>
<name>A0A2S9QHW3_9HYPH</name>
<feature type="region of interest" description="Disordered" evidence="9">
    <location>
        <begin position="33"/>
        <end position="64"/>
    </location>
</feature>
<feature type="region of interest" description="Disordered" evidence="9">
    <location>
        <begin position="292"/>
        <end position="331"/>
    </location>
</feature>
<dbReference type="SUPFAM" id="SSF54534">
    <property type="entry name" value="FKBP-like"/>
    <property type="match status" value="1"/>
</dbReference>
<dbReference type="Gene3D" id="3.10.50.40">
    <property type="match status" value="1"/>
</dbReference>
<dbReference type="InterPro" id="IPR023058">
    <property type="entry name" value="PPIase_PpiC_CS"/>
</dbReference>
<evidence type="ECO:0000259" key="11">
    <source>
        <dbReference type="PROSITE" id="PS50198"/>
    </source>
</evidence>
<dbReference type="PANTHER" id="PTHR47245:SF2">
    <property type="entry name" value="PEPTIDYL-PROLYL CIS-TRANS ISOMERASE HP_0175-RELATED"/>
    <property type="match status" value="1"/>
</dbReference>
<evidence type="ECO:0000256" key="10">
    <source>
        <dbReference type="SAM" id="SignalP"/>
    </source>
</evidence>
<dbReference type="EC" id="5.2.1.8" evidence="3"/>
<sequence>MMSLRRARPAATLLASVAFLAFAAAPSNAEDAAKPAATPAPAAQPAPATPAAQATPTISVDGQPITQDDLNAVEQEIGPSLSPQLSPAKRQDIIINAAINLRVAANAAEQQKVLDEAEVQKKLAFYRQRILIDALVAKAVKEAVTEDAIKKAYDEQVKLIPAQDEVHARHILVASEDDAKKVEARLKAGEDFAKVAKEVSKDPGSAEQGGDLGWFTKDRMVKEFAEAAFGMKPGEVSQPVKSQFGYHIIKLEERRPQAPPALDRVKQQISDYLTQKTQQEVFAKLRAAAKIVQPPPAPADPADGGMQLPGTDDPAQTSPAPATPAPAAPAQ</sequence>
<dbReference type="PROSITE" id="PS50198">
    <property type="entry name" value="PPIC_PPIASE_2"/>
    <property type="match status" value="1"/>
</dbReference>
<evidence type="ECO:0000256" key="6">
    <source>
        <dbReference type="ARBA" id="ARBA00030642"/>
    </source>
</evidence>
<evidence type="ECO:0000256" key="9">
    <source>
        <dbReference type="SAM" id="MobiDB-lite"/>
    </source>
</evidence>
<proteinExistence type="inferred from homology"/>
<protein>
    <recommendedName>
        <fullName evidence="4">Parvulin-like PPIase</fullName>
        <ecNumber evidence="3">5.2.1.8</ecNumber>
    </recommendedName>
    <alternativeName>
        <fullName evidence="6">Peptidyl-prolyl cis-trans isomerase plp</fullName>
    </alternativeName>
    <alternativeName>
        <fullName evidence="7">Rotamase plp</fullName>
    </alternativeName>
</protein>
<keyword evidence="5 8" id="KW-0697">Rotamase</keyword>
<evidence type="ECO:0000256" key="3">
    <source>
        <dbReference type="ARBA" id="ARBA00013194"/>
    </source>
</evidence>
<organism evidence="12 13">
    <name type="scientific">Labrys okinawensis</name>
    <dbReference type="NCBI Taxonomy" id="346911"/>
    <lineage>
        <taxon>Bacteria</taxon>
        <taxon>Pseudomonadati</taxon>
        <taxon>Pseudomonadota</taxon>
        <taxon>Alphaproteobacteria</taxon>
        <taxon>Hyphomicrobiales</taxon>
        <taxon>Xanthobacteraceae</taxon>
        <taxon>Labrys</taxon>
    </lineage>
</organism>
<feature type="compositionally biased region" description="Pro residues" evidence="9">
    <location>
        <begin position="321"/>
        <end position="331"/>
    </location>
</feature>
<keyword evidence="10" id="KW-0732">Signal</keyword>
<dbReference type="PANTHER" id="PTHR47245">
    <property type="entry name" value="PEPTIDYLPROLYL ISOMERASE"/>
    <property type="match status" value="1"/>
</dbReference>
<evidence type="ECO:0000313" key="13">
    <source>
        <dbReference type="Proteomes" id="UP000237682"/>
    </source>
</evidence>
<evidence type="ECO:0000256" key="1">
    <source>
        <dbReference type="ARBA" id="ARBA00000971"/>
    </source>
</evidence>
<keyword evidence="8 12" id="KW-0413">Isomerase</keyword>
<dbReference type="AlphaFoldDB" id="A0A2S9QHW3"/>
<feature type="signal peptide" evidence="10">
    <location>
        <begin position="1"/>
        <end position="29"/>
    </location>
</feature>
<dbReference type="PROSITE" id="PS01096">
    <property type="entry name" value="PPIC_PPIASE_1"/>
    <property type="match status" value="1"/>
</dbReference>
<gene>
    <name evidence="12" type="ORF">C5L14_06900</name>
</gene>
<comment type="caution">
    <text evidence="12">The sequence shown here is derived from an EMBL/GenBank/DDBJ whole genome shotgun (WGS) entry which is preliminary data.</text>
</comment>
<feature type="chain" id="PRO_5015393809" description="Parvulin-like PPIase" evidence="10">
    <location>
        <begin position="30"/>
        <end position="331"/>
    </location>
</feature>
<evidence type="ECO:0000256" key="8">
    <source>
        <dbReference type="PROSITE-ProRule" id="PRU00278"/>
    </source>
</evidence>
<dbReference type="Proteomes" id="UP000237682">
    <property type="component" value="Unassembled WGS sequence"/>
</dbReference>
<evidence type="ECO:0000256" key="2">
    <source>
        <dbReference type="ARBA" id="ARBA00007656"/>
    </source>
</evidence>
<dbReference type="Pfam" id="PF00639">
    <property type="entry name" value="Rotamase"/>
    <property type="match status" value="1"/>
</dbReference>
<dbReference type="InterPro" id="IPR050245">
    <property type="entry name" value="PrsA_foldase"/>
</dbReference>
<evidence type="ECO:0000256" key="4">
    <source>
        <dbReference type="ARBA" id="ARBA00018370"/>
    </source>
</evidence>